<organism evidence="1 3">
    <name type="scientific">Citrobacter amalonaticus</name>
    <dbReference type="NCBI Taxonomy" id="35703"/>
    <lineage>
        <taxon>Bacteria</taxon>
        <taxon>Pseudomonadati</taxon>
        <taxon>Pseudomonadota</taxon>
        <taxon>Gammaproteobacteria</taxon>
        <taxon>Enterobacterales</taxon>
        <taxon>Enterobacteriaceae</taxon>
        <taxon>Citrobacter</taxon>
    </lineage>
</organism>
<dbReference type="EMBL" id="PQLX01000001">
    <property type="protein sequence ID" value="POU67691.1"/>
    <property type="molecule type" value="Genomic_DNA"/>
</dbReference>
<reference evidence="1 3" key="2">
    <citation type="submission" date="2018-01" db="EMBL/GenBank/DDBJ databases">
        <title>Complete genome sequences of 14 Citrobacter spp. isolated from plant in Canada.</title>
        <authorList>
            <person name="Bhandare S.G."/>
            <person name="Colavecchio A."/>
            <person name="Jeukens J."/>
            <person name="Emond-Rheault J.-G."/>
            <person name="Freschi L."/>
            <person name="Hamel J."/>
            <person name="Kukavica-Ibrulj I."/>
            <person name="Levesque R."/>
            <person name="Goodridge L."/>
        </authorList>
    </citation>
    <scope>NUCLEOTIDE SEQUENCE [LARGE SCALE GENOMIC DNA]</scope>
    <source>
        <strain evidence="1 3">S1285</strain>
    </source>
</reference>
<evidence type="ECO:0000313" key="1">
    <source>
        <dbReference type="EMBL" id="POU67691.1"/>
    </source>
</evidence>
<evidence type="ECO:0000313" key="3">
    <source>
        <dbReference type="Proteomes" id="UP000237003"/>
    </source>
</evidence>
<reference evidence="2 4" key="1">
    <citation type="submission" date="2016-04" db="EMBL/GenBank/DDBJ databases">
        <authorList>
            <person name="Regsiter A."/>
            <person name="William W."/>
        </authorList>
    </citation>
    <scope>NUCLEOTIDE SEQUENCE [LARGE SCALE GENOMIC DNA]</scope>
    <source>
        <strain evidence="2 4">92</strain>
    </source>
</reference>
<accession>A0A2S4S1C8</accession>
<dbReference type="Proteomes" id="UP000237003">
    <property type="component" value="Unassembled WGS sequence"/>
</dbReference>
<dbReference type="EMBL" id="LT556085">
    <property type="protein sequence ID" value="SBA33373.1"/>
    <property type="molecule type" value="Genomic_DNA"/>
</dbReference>
<dbReference type="RefSeq" id="WP_103779231.1">
    <property type="nucleotide sequence ID" value="NZ_LT556085.1"/>
</dbReference>
<dbReference type="AlphaFoldDB" id="A0A2S4S1C8"/>
<gene>
    <name evidence="1" type="ORF">C3430_00895</name>
    <name evidence="2" type="ORF">CITRO92_4699</name>
</gene>
<protein>
    <submittedName>
        <fullName evidence="1">Nitrite transporter</fullName>
    </submittedName>
</protein>
<sequence>MFNPDKYLSVKWLKGGRVYPELDCFGVLNEVRRDIGLPEWPDFAGVTKDNGGLDREARKLMRSLRRCEPCEGAGVACYSGSTVAHVAVVVDINGQLYVAECNHKTNVTFLPLARFMRRFVKVEFWV</sequence>
<evidence type="ECO:0000313" key="4">
    <source>
        <dbReference type="Proteomes" id="UP000245995"/>
    </source>
</evidence>
<proteinExistence type="predicted"/>
<evidence type="ECO:0000313" key="2">
    <source>
        <dbReference type="EMBL" id="SBA33373.1"/>
    </source>
</evidence>
<name>A0A2S4S1C8_CITAM</name>
<dbReference type="Proteomes" id="UP000245995">
    <property type="component" value="Chromosome CITRO92"/>
</dbReference>
<dbReference type="OrthoDB" id="9182016at2"/>